<dbReference type="EMBL" id="JBHRWK010000070">
    <property type="protein sequence ID" value="MFC3454650.1"/>
    <property type="molecule type" value="Genomic_DNA"/>
</dbReference>
<comment type="subcellular location">
    <subcellularLocation>
        <location evidence="1">Periplasm</location>
    </subcellularLocation>
</comment>
<evidence type="ECO:0000313" key="6">
    <source>
        <dbReference type="EMBL" id="MFC3454650.1"/>
    </source>
</evidence>
<dbReference type="Pfam" id="PF09084">
    <property type="entry name" value="NMT1"/>
    <property type="match status" value="1"/>
</dbReference>
<dbReference type="RefSeq" id="WP_378244351.1">
    <property type="nucleotide sequence ID" value="NZ_JBHRWK010000070.1"/>
</dbReference>
<keyword evidence="7" id="KW-1185">Reference proteome</keyword>
<evidence type="ECO:0000256" key="4">
    <source>
        <dbReference type="SAM" id="SignalP"/>
    </source>
</evidence>
<evidence type="ECO:0000256" key="1">
    <source>
        <dbReference type="ARBA" id="ARBA00004418"/>
    </source>
</evidence>
<dbReference type="InterPro" id="IPR015168">
    <property type="entry name" value="SsuA/THI5"/>
</dbReference>
<dbReference type="SUPFAM" id="SSF53850">
    <property type="entry name" value="Periplasmic binding protein-like II"/>
    <property type="match status" value="1"/>
</dbReference>
<dbReference type="PANTHER" id="PTHR30024">
    <property type="entry name" value="ALIPHATIC SULFONATES-BINDING PROTEIN-RELATED"/>
    <property type="match status" value="1"/>
</dbReference>
<feature type="signal peptide" evidence="4">
    <location>
        <begin position="1"/>
        <end position="29"/>
    </location>
</feature>
<evidence type="ECO:0000256" key="2">
    <source>
        <dbReference type="ARBA" id="ARBA00010742"/>
    </source>
</evidence>
<evidence type="ECO:0000259" key="5">
    <source>
        <dbReference type="Pfam" id="PF09084"/>
    </source>
</evidence>
<reference evidence="7" key="1">
    <citation type="journal article" date="2019" name="Int. J. Syst. Evol. Microbiol.">
        <title>The Global Catalogue of Microorganisms (GCM) 10K type strain sequencing project: providing services to taxonomists for standard genome sequencing and annotation.</title>
        <authorList>
            <consortium name="The Broad Institute Genomics Platform"/>
            <consortium name="The Broad Institute Genome Sequencing Center for Infectious Disease"/>
            <person name="Wu L."/>
            <person name="Ma J."/>
        </authorList>
    </citation>
    <scope>NUCLEOTIDE SEQUENCE [LARGE SCALE GENOMIC DNA]</scope>
    <source>
        <strain evidence="7">CGMCC 4.7676</strain>
    </source>
</reference>
<accession>A0ABV7P7Y1</accession>
<protein>
    <submittedName>
        <fullName evidence="6">ABC transporter substrate-binding protein</fullName>
    </submittedName>
</protein>
<feature type="chain" id="PRO_5046870507" evidence="4">
    <location>
        <begin position="30"/>
        <end position="335"/>
    </location>
</feature>
<comment type="similarity">
    <text evidence="2">Belongs to the bacterial solute-binding protein SsuA/TauA family.</text>
</comment>
<dbReference type="PROSITE" id="PS51257">
    <property type="entry name" value="PROKAR_LIPOPROTEIN"/>
    <property type="match status" value="1"/>
</dbReference>
<dbReference type="Gene3D" id="3.40.190.10">
    <property type="entry name" value="Periplasmic binding protein-like II"/>
    <property type="match status" value="2"/>
</dbReference>
<feature type="domain" description="SsuA/THI5-like" evidence="5">
    <location>
        <begin position="62"/>
        <end position="268"/>
    </location>
</feature>
<gene>
    <name evidence="6" type="ORF">ACFOSH_34895</name>
</gene>
<dbReference type="Proteomes" id="UP001595645">
    <property type="component" value="Unassembled WGS sequence"/>
</dbReference>
<keyword evidence="3 4" id="KW-0732">Signal</keyword>
<evidence type="ECO:0000256" key="3">
    <source>
        <dbReference type="ARBA" id="ARBA00022729"/>
    </source>
</evidence>
<comment type="caution">
    <text evidence="6">The sequence shown here is derived from an EMBL/GenBank/DDBJ whole genome shotgun (WGS) entry which is preliminary data.</text>
</comment>
<sequence>MSRGRSRRGQGAIGVALSALMLATLGACGALGGEDTSKASSGGDGALEKPKIKVSLLPVVDLAPLRLAQEGGYFKAEGLEVEAVDAPSGQASMTKMIGGEVDIAFSTYMPFFVAKSKGAADVRLVADSVSASPKSNAVVTVPTSSVKTINDLAGKKIAITDKNTASHLLTVSVMKDHGVDTSKVQWVPMALPNIAAALASGQVDAGYLPEPFLTQASKVVGATPVVDIATGATQDFPLAGFGALGSFVDKNPKTLAAFQRALGKAVRDSADRSKIEPLIVKYAKVDAETASLLTLPTFGSTLDPRRLQRVPDLLLQTGVLTAKLDAAPMLAPQAG</sequence>
<organism evidence="6 7">
    <name type="scientific">Amycolatopsis speibonae</name>
    <dbReference type="NCBI Taxonomy" id="1450224"/>
    <lineage>
        <taxon>Bacteria</taxon>
        <taxon>Bacillati</taxon>
        <taxon>Actinomycetota</taxon>
        <taxon>Actinomycetes</taxon>
        <taxon>Pseudonocardiales</taxon>
        <taxon>Pseudonocardiaceae</taxon>
        <taxon>Amycolatopsis</taxon>
    </lineage>
</organism>
<name>A0ABV7P7Y1_9PSEU</name>
<evidence type="ECO:0000313" key="7">
    <source>
        <dbReference type="Proteomes" id="UP001595645"/>
    </source>
</evidence>
<proteinExistence type="inferred from homology"/>
<dbReference type="PANTHER" id="PTHR30024:SF47">
    <property type="entry name" value="TAURINE-BINDING PERIPLASMIC PROTEIN"/>
    <property type="match status" value="1"/>
</dbReference>